<dbReference type="Gene3D" id="3.30.1330.10">
    <property type="entry name" value="PurM-like, N-terminal domain"/>
    <property type="match status" value="1"/>
</dbReference>
<dbReference type="InterPro" id="IPR016188">
    <property type="entry name" value="PurM-like_N"/>
</dbReference>
<evidence type="ECO:0000256" key="1">
    <source>
        <dbReference type="ARBA" id="ARBA00006243"/>
    </source>
</evidence>
<dbReference type="EMBL" id="CP017715">
    <property type="protein sequence ID" value="AOY86866.1"/>
    <property type="molecule type" value="Genomic_DNA"/>
</dbReference>
<sequence length="348" mass="36737">MNEDSEQHCPLSSEGRELVKMAHGGGGRATARLLDSLFRPAFDNPWLERQHDGAVLDMPGAMAFTTDSFVVRPLFFPGSDIGAMAVHGTVNDIAMCGAEPQYLSAGFILEEGLPLATLRRVVDSMAAAARETGVRIVTGDLKVVERGKADGLYINTAGVGRVVANHPIEPGQVRPGDRLLLSGDIGRHGIAVMAAREKLDLQSAIESDCASIAPPVMALLNEGIAIRCLRDLTRGGLASALVEVAETAGLAARIQEADIPVREDISAVCELLGLDPLHVANEGRFMAVVAPEDVDRAIDILRRHSVSEAAVDIGLFLEGSAGLVTAQSVIGGSRVVDMLSGEQLPRIC</sequence>
<accession>A0A1D9GGU6</accession>
<dbReference type="Gene3D" id="3.90.650.10">
    <property type="entry name" value="PurM-like C-terminal domain"/>
    <property type="match status" value="1"/>
</dbReference>
<dbReference type="AlphaFoldDB" id="A0A1D9GGU6"/>
<proteinExistence type="inferred from homology"/>
<evidence type="ECO:0000259" key="2">
    <source>
        <dbReference type="Pfam" id="PF00586"/>
    </source>
</evidence>
<dbReference type="OrthoDB" id="9801934at2"/>
<comment type="similarity">
    <text evidence="1">Belongs to the HypE family.</text>
</comment>
<feature type="domain" description="PurM-like C-terminal" evidence="3">
    <location>
        <begin position="174"/>
        <end position="314"/>
    </location>
</feature>
<dbReference type="PIRSF" id="PIRSF005644">
    <property type="entry name" value="Hdrgns_mtr_HypE"/>
    <property type="match status" value="1"/>
</dbReference>
<dbReference type="GO" id="GO:0051604">
    <property type="term" value="P:protein maturation"/>
    <property type="evidence" value="ECO:0007669"/>
    <property type="project" value="TreeGrafter"/>
</dbReference>
<dbReference type="Pfam" id="PF00586">
    <property type="entry name" value="AIRS"/>
    <property type="match status" value="1"/>
</dbReference>
<feature type="domain" description="PurM-like N-terminal" evidence="2">
    <location>
        <begin position="51"/>
        <end position="162"/>
    </location>
</feature>
<reference evidence="4 5" key="1">
    <citation type="submission" date="2016-10" db="EMBL/GenBank/DDBJ databases">
        <title>Marinobacter salinus sp. nov., a moderately halophilic bacterium isolated from a tidal flat environment.</title>
        <authorList>
            <person name="Park S.-J."/>
        </authorList>
    </citation>
    <scope>NUCLEOTIDE SEQUENCE [LARGE SCALE GENOMIC DNA]</scope>
    <source>
        <strain evidence="4 5">Hb8</strain>
    </source>
</reference>
<dbReference type="SUPFAM" id="SSF56042">
    <property type="entry name" value="PurM C-terminal domain-like"/>
    <property type="match status" value="1"/>
</dbReference>
<dbReference type="STRING" id="1874317.BKP64_00990"/>
<dbReference type="CDD" id="cd02197">
    <property type="entry name" value="HypE"/>
    <property type="match status" value="1"/>
</dbReference>
<evidence type="ECO:0000259" key="3">
    <source>
        <dbReference type="Pfam" id="PF02769"/>
    </source>
</evidence>
<evidence type="ECO:0000313" key="5">
    <source>
        <dbReference type="Proteomes" id="UP000177445"/>
    </source>
</evidence>
<gene>
    <name evidence="4" type="ORF">BKP64_00990</name>
</gene>
<dbReference type="InterPro" id="IPR010918">
    <property type="entry name" value="PurM-like_C_dom"/>
</dbReference>
<keyword evidence="5" id="KW-1185">Reference proteome</keyword>
<dbReference type="InterPro" id="IPR036921">
    <property type="entry name" value="PurM-like_N_sf"/>
</dbReference>
<dbReference type="NCBIfam" id="TIGR02124">
    <property type="entry name" value="hypE"/>
    <property type="match status" value="1"/>
</dbReference>
<name>A0A1D9GGU6_9GAMM</name>
<dbReference type="SUPFAM" id="SSF55326">
    <property type="entry name" value="PurM N-terminal domain-like"/>
    <property type="match status" value="1"/>
</dbReference>
<protein>
    <submittedName>
        <fullName evidence="4">Hydrogenase expression/formation protein HypE</fullName>
    </submittedName>
</protein>
<dbReference type="PANTHER" id="PTHR30303">
    <property type="entry name" value="HYDROGENASE ISOENZYMES FORMATION PROTEIN HYPE"/>
    <property type="match status" value="1"/>
</dbReference>
<dbReference type="InterPro" id="IPR011854">
    <property type="entry name" value="HypE"/>
</dbReference>
<evidence type="ECO:0000313" key="4">
    <source>
        <dbReference type="EMBL" id="AOY86866.1"/>
    </source>
</evidence>
<dbReference type="PANTHER" id="PTHR30303:SF0">
    <property type="entry name" value="CARBAMOYL DEHYDRATASE HYPE"/>
    <property type="match status" value="1"/>
</dbReference>
<dbReference type="Proteomes" id="UP000177445">
    <property type="component" value="Chromosome"/>
</dbReference>
<dbReference type="KEGG" id="msq:BKP64_00990"/>
<dbReference type="Pfam" id="PF02769">
    <property type="entry name" value="AIRS_C"/>
    <property type="match status" value="1"/>
</dbReference>
<dbReference type="RefSeq" id="WP_070964786.1">
    <property type="nucleotide sequence ID" value="NZ_CP017715.1"/>
</dbReference>
<dbReference type="InterPro" id="IPR036676">
    <property type="entry name" value="PurM-like_C_sf"/>
</dbReference>
<organism evidence="4 5">
    <name type="scientific">Marinobacter salinus</name>
    <dbReference type="NCBI Taxonomy" id="1874317"/>
    <lineage>
        <taxon>Bacteria</taxon>
        <taxon>Pseudomonadati</taxon>
        <taxon>Pseudomonadota</taxon>
        <taxon>Gammaproteobacteria</taxon>
        <taxon>Pseudomonadales</taxon>
        <taxon>Marinobacteraceae</taxon>
        <taxon>Marinobacter</taxon>
    </lineage>
</organism>